<evidence type="ECO:0008006" key="4">
    <source>
        <dbReference type="Google" id="ProtNLM"/>
    </source>
</evidence>
<evidence type="ECO:0000313" key="2">
    <source>
        <dbReference type="EMBL" id="EJK47649.1"/>
    </source>
</evidence>
<dbReference type="InterPro" id="IPR011990">
    <property type="entry name" value="TPR-like_helical_dom_sf"/>
</dbReference>
<dbReference type="AlphaFoldDB" id="K0R6T2"/>
<name>K0R6T2_THAOC</name>
<dbReference type="Gene3D" id="1.25.40.10">
    <property type="entry name" value="Tetratricopeptide repeat domain"/>
    <property type="match status" value="1"/>
</dbReference>
<feature type="region of interest" description="Disordered" evidence="1">
    <location>
        <begin position="1"/>
        <end position="43"/>
    </location>
</feature>
<feature type="region of interest" description="Disordered" evidence="1">
    <location>
        <begin position="57"/>
        <end position="107"/>
    </location>
</feature>
<dbReference type="InterPro" id="IPR006597">
    <property type="entry name" value="Sel1-like"/>
</dbReference>
<dbReference type="EMBL" id="AGNL01046761">
    <property type="protein sequence ID" value="EJK47649.1"/>
    <property type="molecule type" value="Genomic_DNA"/>
</dbReference>
<feature type="region of interest" description="Disordered" evidence="1">
    <location>
        <begin position="145"/>
        <end position="165"/>
    </location>
</feature>
<proteinExistence type="predicted"/>
<accession>K0R6T2</accession>
<dbReference type="SMART" id="SM00671">
    <property type="entry name" value="SEL1"/>
    <property type="match status" value="2"/>
</dbReference>
<sequence>MSPSIAGRAPARQSRTPAVELPPPSTPSTRRPEERASRVVSSPRFPLRKIPLLLLEGQADSSAAPDRPRRRALEAYQSHRPSPRACDTRDGSRRAAGGGGHCDQADAKPTRIVSSSGVAWRRQVRTLETTRSKKSPSMFVFGSAAKADADGDDGGGRGEASTATDGAPSFAFDASFLPAVTATPTANGDDAPAAAGGFKFNEAGAGVKTGTKRDEATDGGSGEAPSAIHSSVSSVASAAGETPGFITEVVLMNSGHELHEIYTCPLCCLPVALPVAKHSSRKPCCMKMVCDGCTYASYQRGMGDTCAFCRAPTPFSDAAMLALVQKRVNAKDPVAIKSLADANYRGNYGLPLDIPRAIELWTEAARLGDLGAHFNLGCRYYNGEGVKTDVARGIRHLQHAAIHGHPNSRHMAGITMNIVEGNHDLASQHFMISSKMGSESRL</sequence>
<evidence type="ECO:0000313" key="3">
    <source>
        <dbReference type="Proteomes" id="UP000266841"/>
    </source>
</evidence>
<dbReference type="Proteomes" id="UP000266841">
    <property type="component" value="Unassembled WGS sequence"/>
</dbReference>
<gene>
    <name evidence="2" type="ORF">THAOC_33616</name>
</gene>
<dbReference type="SUPFAM" id="SSF81901">
    <property type="entry name" value="HCP-like"/>
    <property type="match status" value="1"/>
</dbReference>
<evidence type="ECO:0000256" key="1">
    <source>
        <dbReference type="SAM" id="MobiDB-lite"/>
    </source>
</evidence>
<comment type="caution">
    <text evidence="2">The sequence shown here is derived from an EMBL/GenBank/DDBJ whole genome shotgun (WGS) entry which is preliminary data.</text>
</comment>
<feature type="non-terminal residue" evidence="2">
    <location>
        <position position="442"/>
    </location>
</feature>
<dbReference type="Pfam" id="PF08238">
    <property type="entry name" value="Sel1"/>
    <property type="match status" value="2"/>
</dbReference>
<keyword evidence="3" id="KW-1185">Reference proteome</keyword>
<protein>
    <recommendedName>
        <fullName evidence="4">RING-type domain-containing protein</fullName>
    </recommendedName>
</protein>
<reference evidence="2 3" key="1">
    <citation type="journal article" date="2012" name="Genome Biol.">
        <title>Genome and low-iron response of an oceanic diatom adapted to chronic iron limitation.</title>
        <authorList>
            <person name="Lommer M."/>
            <person name="Specht M."/>
            <person name="Roy A.S."/>
            <person name="Kraemer L."/>
            <person name="Andreson R."/>
            <person name="Gutowska M.A."/>
            <person name="Wolf J."/>
            <person name="Bergner S.V."/>
            <person name="Schilhabel M.B."/>
            <person name="Klostermeier U.C."/>
            <person name="Beiko R.G."/>
            <person name="Rosenstiel P."/>
            <person name="Hippler M."/>
            <person name="Laroche J."/>
        </authorList>
    </citation>
    <scope>NUCLEOTIDE SEQUENCE [LARGE SCALE GENOMIC DNA]</scope>
    <source>
        <strain evidence="2 3">CCMP1005</strain>
    </source>
</reference>
<feature type="region of interest" description="Disordered" evidence="1">
    <location>
        <begin position="204"/>
        <end position="228"/>
    </location>
</feature>
<organism evidence="2 3">
    <name type="scientific">Thalassiosira oceanica</name>
    <name type="common">Marine diatom</name>
    <dbReference type="NCBI Taxonomy" id="159749"/>
    <lineage>
        <taxon>Eukaryota</taxon>
        <taxon>Sar</taxon>
        <taxon>Stramenopiles</taxon>
        <taxon>Ochrophyta</taxon>
        <taxon>Bacillariophyta</taxon>
        <taxon>Coscinodiscophyceae</taxon>
        <taxon>Thalassiosirophycidae</taxon>
        <taxon>Thalassiosirales</taxon>
        <taxon>Thalassiosiraceae</taxon>
        <taxon>Thalassiosira</taxon>
    </lineage>
</organism>